<organism evidence="1">
    <name type="scientific">gut metagenome</name>
    <dbReference type="NCBI Taxonomy" id="749906"/>
    <lineage>
        <taxon>unclassified sequences</taxon>
        <taxon>metagenomes</taxon>
        <taxon>organismal metagenomes</taxon>
    </lineage>
</organism>
<reference evidence="1" key="1">
    <citation type="journal article" date="2012" name="PLoS ONE">
        <title>Gene sets for utilization of primary and secondary nutrition supplies in the distal gut of endangered iberian lynx.</title>
        <authorList>
            <person name="Alcaide M."/>
            <person name="Messina E."/>
            <person name="Richter M."/>
            <person name="Bargiela R."/>
            <person name="Peplies J."/>
            <person name="Huws S.A."/>
            <person name="Newbold C.J."/>
            <person name="Golyshin P.N."/>
            <person name="Simon M.A."/>
            <person name="Lopez G."/>
            <person name="Yakimov M.M."/>
            <person name="Ferrer M."/>
        </authorList>
    </citation>
    <scope>NUCLEOTIDE SEQUENCE</scope>
</reference>
<gene>
    <name evidence="1" type="ORF">EVA_02727</name>
</gene>
<proteinExistence type="predicted"/>
<sequence length="43" mass="4796">MKVLKVSEKLIRNFIDYVGGKTDKVCIRLASKLIKSQVAGTDE</sequence>
<accession>J9GMF5</accession>
<dbReference type="EMBL" id="AMCI01000450">
    <property type="protein sequence ID" value="EJX09162.1"/>
    <property type="molecule type" value="Genomic_DNA"/>
</dbReference>
<protein>
    <submittedName>
        <fullName evidence="1">Uncharacterized protein</fullName>
    </submittedName>
</protein>
<comment type="caution">
    <text evidence="1">The sequence shown here is derived from an EMBL/GenBank/DDBJ whole genome shotgun (WGS) entry which is preliminary data.</text>
</comment>
<name>J9GMF5_9ZZZZ</name>
<evidence type="ECO:0000313" key="1">
    <source>
        <dbReference type="EMBL" id="EJX09162.1"/>
    </source>
</evidence>
<dbReference type="AlphaFoldDB" id="J9GMF5"/>